<dbReference type="SUPFAM" id="SSF54416">
    <property type="entry name" value="Amine oxidase N-terminal region"/>
    <property type="match status" value="2"/>
</dbReference>
<dbReference type="InterPro" id="IPR049948">
    <property type="entry name" value="Cu_Am_ox_TPQ-bd"/>
</dbReference>
<feature type="domain" description="Copper amine oxidase catalytic" evidence="12">
    <location>
        <begin position="279"/>
        <end position="677"/>
    </location>
</feature>
<dbReference type="PANTHER" id="PTHR10638:SF91">
    <property type="entry name" value="AMINE OXIDASE"/>
    <property type="match status" value="1"/>
</dbReference>
<dbReference type="EC" id="1.4.3.-" evidence="11"/>
<evidence type="ECO:0000256" key="8">
    <source>
        <dbReference type="ARBA" id="ARBA00023157"/>
    </source>
</evidence>
<comment type="cofactor">
    <cofactor evidence="1">
        <name>Cu cation</name>
        <dbReference type="ChEBI" id="CHEBI:23378"/>
    </cofactor>
</comment>
<dbReference type="InterPro" id="IPR000269">
    <property type="entry name" value="Cu_amine_oxidase"/>
</dbReference>
<dbReference type="FunFam" id="2.70.98.20:FF:000001">
    <property type="entry name" value="Amine oxidase"/>
    <property type="match status" value="1"/>
</dbReference>
<dbReference type="OrthoDB" id="5379943at2759"/>
<dbReference type="AlphaFoldDB" id="A0A1V6TT37"/>
<reference evidence="14" key="1">
    <citation type="journal article" date="2017" name="Nat. Microbiol.">
        <title>Global analysis of biosynthetic gene clusters reveals vast potential of secondary metabolite production in Penicillium species.</title>
        <authorList>
            <person name="Nielsen J.C."/>
            <person name="Grijseels S."/>
            <person name="Prigent S."/>
            <person name="Ji B."/>
            <person name="Dainat J."/>
            <person name="Nielsen K.F."/>
            <person name="Frisvad J.C."/>
            <person name="Workman M."/>
            <person name="Nielsen J."/>
        </authorList>
    </citation>
    <scope>NUCLEOTIDE SEQUENCE [LARGE SCALE GENOMIC DNA]</scope>
    <source>
        <strain evidence="14">IBT 14082</strain>
    </source>
</reference>
<evidence type="ECO:0000256" key="2">
    <source>
        <dbReference type="ARBA" id="ARBA00007983"/>
    </source>
</evidence>
<evidence type="ECO:0000256" key="6">
    <source>
        <dbReference type="ARBA" id="ARBA00023002"/>
    </source>
</evidence>
<dbReference type="PANTHER" id="PTHR10638">
    <property type="entry name" value="COPPER AMINE OXIDASE"/>
    <property type="match status" value="1"/>
</dbReference>
<dbReference type="SUPFAM" id="SSF49998">
    <property type="entry name" value="Amine oxidase catalytic domain"/>
    <property type="match status" value="1"/>
</dbReference>
<comment type="caution">
    <text evidence="13">The sequence shown here is derived from an EMBL/GenBank/DDBJ whole genome shotgun (WGS) entry which is preliminary data.</text>
</comment>
<dbReference type="InterPro" id="IPR036460">
    <property type="entry name" value="Cu_amine_oxidase_C_sf"/>
</dbReference>
<sequence>MEEPCSACVNPHPFASITASEIKSAVEITLPLAAIRHNLNQDQIAFKSISLKEPPKSDMVRYLELEHAGKPPASRPKLPRRVEVLYYIKNTTNIYEEIVCLDDKSEFAHSAVPSIHQGLMDPLENRGGIQVIRQSKVWADALKELGFNEDDEILYDAWPHGADKDTPKISPRYLRAIGYVKGPKGSHAENNRYAFPLPISPVVDILTWEMIGIDPLPTAGIEPKKWVGSACDKEEAEEKEAEEEISSRWWENTVLKNCRPSNFFDDLQPQRRKDVKPIVVTQPEGVSFTVKDASLVEWQKWSFRVSFNFREGMVVHDVRYDNRSLFYRLSLSEMTVPYGDPRPPYHTKQAFDVGDAGAGALANTLRLGCDCLGSIYYFHGLCNGPSGQPIELPNVICLHEEDNGISWKHTNDATHASVSARSRVLILQTMMTVGNYDYIMAWKFDEAANISYDVKATGILSTHLIDSGKVSPWGNVVAPGIVAQNHQHLFCLRIDTAIDGYNNTVQTEECHPLDDTLNIHGNAWEVRKDIVEQAGFRDANPLQNRVFKIINENSINPHSKNPVGYKFMPPPSQMLLAHPSSVNAKRAKFAQHHVWVTQHQEGDLWAGGKWTTNSSEEIDGISKYVAGSDSVRNDDVIVWITFGMTHSPRVEEFPIMPTESLSVMLKPADFFTQNPALDMPQNHTGVGSVHIEQPPCH</sequence>
<evidence type="ECO:0000256" key="9">
    <source>
        <dbReference type="PIRSR" id="PIRSR600269-50"/>
    </source>
</evidence>
<organism evidence="13 14">
    <name type="scientific">Penicillium flavigenum</name>
    <dbReference type="NCBI Taxonomy" id="254877"/>
    <lineage>
        <taxon>Eukaryota</taxon>
        <taxon>Fungi</taxon>
        <taxon>Dikarya</taxon>
        <taxon>Ascomycota</taxon>
        <taxon>Pezizomycotina</taxon>
        <taxon>Eurotiomycetes</taxon>
        <taxon>Eurotiomycetidae</taxon>
        <taxon>Eurotiales</taxon>
        <taxon>Aspergillaceae</taxon>
        <taxon>Penicillium</taxon>
    </lineage>
</organism>
<feature type="active site" description="Schiff-base intermediate with substrate; via topaquinone" evidence="9">
    <location>
        <position position="436"/>
    </location>
</feature>
<comment type="PTM">
    <text evidence="10 11">Topaquinone (TPQ) is generated by copper-dependent autoxidation of a specific tyrosyl residue.</text>
</comment>
<accession>A0A1V6TT37</accession>
<keyword evidence="14" id="KW-1185">Reference proteome</keyword>
<evidence type="ECO:0000256" key="11">
    <source>
        <dbReference type="RuleBase" id="RU000672"/>
    </source>
</evidence>
<keyword evidence="5 9" id="KW-0801">TPQ</keyword>
<comment type="similarity">
    <text evidence="2 11">Belongs to the copper/topaquinone oxidase family.</text>
</comment>
<feature type="modified residue" description="2',4',5'-topaquinone" evidence="10">
    <location>
        <position position="436"/>
    </location>
</feature>
<dbReference type="PROSITE" id="PS01164">
    <property type="entry name" value="COPPER_AMINE_OXID_1"/>
    <property type="match status" value="1"/>
</dbReference>
<protein>
    <recommendedName>
        <fullName evidence="11">Amine oxidase</fullName>
        <ecNumber evidence="11">1.4.3.-</ecNumber>
    </recommendedName>
</protein>
<dbReference type="Proteomes" id="UP000191342">
    <property type="component" value="Unassembled WGS sequence"/>
</dbReference>
<evidence type="ECO:0000256" key="5">
    <source>
        <dbReference type="ARBA" id="ARBA00022772"/>
    </source>
</evidence>
<gene>
    <name evidence="13" type="ORF">PENFLA_c004G08446</name>
</gene>
<keyword evidence="8" id="KW-1015">Disulfide bond</keyword>
<evidence type="ECO:0000313" key="14">
    <source>
        <dbReference type="Proteomes" id="UP000191342"/>
    </source>
</evidence>
<evidence type="ECO:0000256" key="7">
    <source>
        <dbReference type="ARBA" id="ARBA00023008"/>
    </source>
</evidence>
<comment type="subunit">
    <text evidence="3">Homodimer.</text>
</comment>
<keyword evidence="7 11" id="KW-0186">Copper</keyword>
<evidence type="ECO:0000256" key="1">
    <source>
        <dbReference type="ARBA" id="ARBA00001935"/>
    </source>
</evidence>
<keyword evidence="6 11" id="KW-0560">Oxidoreductase</keyword>
<comment type="cofactor">
    <cofactor evidence="11">
        <name>Cu cation</name>
        <dbReference type="ChEBI" id="CHEBI:23378"/>
    </cofactor>
    <text evidence="11">Contains 1 topaquinone per subunit.</text>
</comment>
<dbReference type="Gene3D" id="2.70.98.20">
    <property type="entry name" value="Copper amine oxidase, catalytic domain"/>
    <property type="match status" value="1"/>
</dbReference>
<evidence type="ECO:0000313" key="13">
    <source>
        <dbReference type="EMBL" id="OQE29144.1"/>
    </source>
</evidence>
<dbReference type="GO" id="GO:0009308">
    <property type="term" value="P:amine metabolic process"/>
    <property type="evidence" value="ECO:0007669"/>
    <property type="project" value="UniProtKB-UniRule"/>
</dbReference>
<name>A0A1V6TT37_9EURO</name>
<evidence type="ECO:0000256" key="4">
    <source>
        <dbReference type="ARBA" id="ARBA00022723"/>
    </source>
</evidence>
<keyword evidence="4 11" id="KW-0479">Metal-binding</keyword>
<dbReference type="Gene3D" id="3.10.450.40">
    <property type="match status" value="2"/>
</dbReference>
<dbReference type="InterPro" id="IPR015798">
    <property type="entry name" value="Cu_amine_oxidase_C"/>
</dbReference>
<feature type="active site" description="Proton acceptor" evidence="9">
    <location>
        <position position="352"/>
    </location>
</feature>
<dbReference type="GO" id="GO:0005507">
    <property type="term" value="F:copper ion binding"/>
    <property type="evidence" value="ECO:0007669"/>
    <property type="project" value="InterPro"/>
</dbReference>
<dbReference type="GO" id="GO:0008131">
    <property type="term" value="F:primary methylamine oxidase activity"/>
    <property type="evidence" value="ECO:0007669"/>
    <property type="project" value="InterPro"/>
</dbReference>
<dbReference type="GO" id="GO:0048038">
    <property type="term" value="F:quinone binding"/>
    <property type="evidence" value="ECO:0007669"/>
    <property type="project" value="InterPro"/>
</dbReference>
<evidence type="ECO:0000256" key="10">
    <source>
        <dbReference type="PIRSR" id="PIRSR600269-51"/>
    </source>
</evidence>
<dbReference type="STRING" id="254877.A0A1V6TT37"/>
<dbReference type="EMBL" id="MLQL01000004">
    <property type="protein sequence ID" value="OQE29144.1"/>
    <property type="molecule type" value="Genomic_DNA"/>
</dbReference>
<dbReference type="Pfam" id="PF01179">
    <property type="entry name" value="Cu_amine_oxid"/>
    <property type="match status" value="1"/>
</dbReference>
<proteinExistence type="inferred from homology"/>
<dbReference type="InterPro" id="IPR016182">
    <property type="entry name" value="Cu_amine_oxidase_N-reg"/>
</dbReference>
<evidence type="ECO:0000256" key="3">
    <source>
        <dbReference type="ARBA" id="ARBA00011738"/>
    </source>
</evidence>
<evidence type="ECO:0000259" key="12">
    <source>
        <dbReference type="Pfam" id="PF01179"/>
    </source>
</evidence>